<proteinExistence type="predicted"/>
<feature type="transmembrane region" description="Helical" evidence="1">
    <location>
        <begin position="46"/>
        <end position="66"/>
    </location>
</feature>
<dbReference type="Pfam" id="PF10708">
    <property type="entry name" value="DUF2510"/>
    <property type="match status" value="1"/>
</dbReference>
<dbReference type="InterPro" id="IPR018929">
    <property type="entry name" value="DUF2510"/>
</dbReference>
<evidence type="ECO:0000313" key="3">
    <source>
        <dbReference type="EMBL" id="SUA42966.1"/>
    </source>
</evidence>
<reference evidence="3 4" key="1">
    <citation type="submission" date="2018-06" db="EMBL/GenBank/DDBJ databases">
        <authorList>
            <consortium name="Pathogen Informatics"/>
            <person name="Doyle S."/>
        </authorList>
    </citation>
    <scope>NUCLEOTIDE SEQUENCE [LARGE SCALE GENOMIC DNA]</scope>
    <source>
        <strain evidence="3 4">NCTC13184</strain>
    </source>
</reference>
<dbReference type="Proteomes" id="UP000255082">
    <property type="component" value="Unassembled WGS sequence"/>
</dbReference>
<accession>A0A378WNX4</accession>
<keyword evidence="1" id="KW-1133">Transmembrane helix</keyword>
<dbReference type="AlphaFoldDB" id="A0A378WNX4"/>
<sequence>MSQPIPSNRRTGPTQWWVKLLVIVAGLAALGWFAGDIDMSPSHALILLAIAAAPIALLVIVIRALVRVGDRRPPPVVLPQQLPAGPPPGWYPDQAGVLRWFDGQKWTEFTQPPPPGL</sequence>
<gene>
    <name evidence="3" type="ORF">NCTC13184_02326</name>
</gene>
<feature type="transmembrane region" description="Helical" evidence="1">
    <location>
        <begin position="16"/>
        <end position="34"/>
    </location>
</feature>
<keyword evidence="1" id="KW-0472">Membrane</keyword>
<evidence type="ECO:0000313" key="4">
    <source>
        <dbReference type="Proteomes" id="UP000255082"/>
    </source>
</evidence>
<name>A0A378WNX4_9NOCA</name>
<feature type="domain" description="DUF2510" evidence="2">
    <location>
        <begin position="88"/>
        <end position="115"/>
    </location>
</feature>
<dbReference type="EMBL" id="UGRU01000001">
    <property type="protein sequence ID" value="SUA42966.1"/>
    <property type="molecule type" value="Genomic_DNA"/>
</dbReference>
<keyword evidence="1" id="KW-0812">Transmembrane</keyword>
<evidence type="ECO:0000256" key="1">
    <source>
        <dbReference type="SAM" id="Phobius"/>
    </source>
</evidence>
<evidence type="ECO:0000259" key="2">
    <source>
        <dbReference type="Pfam" id="PF10708"/>
    </source>
</evidence>
<organism evidence="3 4">
    <name type="scientific">Nocardia africana</name>
    <dbReference type="NCBI Taxonomy" id="134964"/>
    <lineage>
        <taxon>Bacteria</taxon>
        <taxon>Bacillati</taxon>
        <taxon>Actinomycetota</taxon>
        <taxon>Actinomycetes</taxon>
        <taxon>Mycobacteriales</taxon>
        <taxon>Nocardiaceae</taxon>
        <taxon>Nocardia</taxon>
    </lineage>
</organism>
<protein>
    <submittedName>
        <fullName evidence="3">Protein of uncharacterized function (DUF2510)</fullName>
    </submittedName>
</protein>